<sequence length="74" mass="8573">MRDKSSLASDVRYEFFGDRDSHSDDKKIEKTNTLTECGAYRITNPIAEFCGGMRSRDSLRIKDSYDEATHSKYR</sequence>
<comment type="caution">
    <text evidence="1">The sequence shown here is derived from an EMBL/GenBank/DDBJ whole genome shotgun (WGS) entry which is preliminary data.</text>
</comment>
<organism evidence="1 2">
    <name type="scientific">Scytonema millei VB511283</name>
    <dbReference type="NCBI Taxonomy" id="1245923"/>
    <lineage>
        <taxon>Bacteria</taxon>
        <taxon>Bacillati</taxon>
        <taxon>Cyanobacteriota</taxon>
        <taxon>Cyanophyceae</taxon>
        <taxon>Nostocales</taxon>
        <taxon>Scytonemataceae</taxon>
        <taxon>Scytonema</taxon>
    </lineage>
</organism>
<dbReference type="Proteomes" id="UP000031532">
    <property type="component" value="Unassembled WGS sequence"/>
</dbReference>
<reference evidence="1 2" key="1">
    <citation type="journal article" date="2015" name="Genome Announc.">
        <title>Draft Genome Sequence of the Terrestrial Cyanobacterium Scytonema millei VB511283, Isolated from Eastern India.</title>
        <authorList>
            <person name="Sen D."/>
            <person name="Chandrababunaidu M.M."/>
            <person name="Singh D."/>
            <person name="Sanghi N."/>
            <person name="Ghorai A."/>
            <person name="Mishra G.P."/>
            <person name="Madduluri M."/>
            <person name="Adhikary S.P."/>
            <person name="Tripathy S."/>
        </authorList>
    </citation>
    <scope>NUCLEOTIDE SEQUENCE [LARGE SCALE GENOMIC DNA]</scope>
    <source>
        <strain evidence="1 2">VB511283</strain>
    </source>
</reference>
<accession>A0A9X5E5B8</accession>
<name>A0A9X5E5B8_9CYAN</name>
<evidence type="ECO:0000313" key="2">
    <source>
        <dbReference type="Proteomes" id="UP000031532"/>
    </source>
</evidence>
<proteinExistence type="predicted"/>
<protein>
    <submittedName>
        <fullName evidence="1">Uncharacterized protein</fullName>
    </submittedName>
</protein>
<dbReference type="AlphaFoldDB" id="A0A9X5E5B8"/>
<evidence type="ECO:0000313" key="1">
    <source>
        <dbReference type="EMBL" id="NHC35645.1"/>
    </source>
</evidence>
<keyword evidence="2" id="KW-1185">Reference proteome</keyword>
<dbReference type="RefSeq" id="WP_132867025.1">
    <property type="nucleotide sequence ID" value="NZ_JTJC03000003.1"/>
</dbReference>
<gene>
    <name evidence="1" type="ORF">QH73_0013395</name>
</gene>
<dbReference type="EMBL" id="JTJC03000003">
    <property type="protein sequence ID" value="NHC35645.1"/>
    <property type="molecule type" value="Genomic_DNA"/>
</dbReference>